<comment type="caution">
    <text evidence="2">The sequence shown here is derived from an EMBL/GenBank/DDBJ whole genome shotgun (WGS) entry which is preliminary data.</text>
</comment>
<dbReference type="SUPFAM" id="SSF53448">
    <property type="entry name" value="Nucleotide-diphospho-sugar transferases"/>
    <property type="match status" value="1"/>
</dbReference>
<dbReference type="GO" id="GO:0016758">
    <property type="term" value="F:hexosyltransferase activity"/>
    <property type="evidence" value="ECO:0007669"/>
    <property type="project" value="UniProtKB-ARBA"/>
</dbReference>
<evidence type="ECO:0000313" key="3">
    <source>
        <dbReference type="Proteomes" id="UP000236641"/>
    </source>
</evidence>
<accession>A0A2K1DVR2</accession>
<gene>
    <name evidence="2" type="ORF">C1T31_13465</name>
</gene>
<dbReference type="InterPro" id="IPR001173">
    <property type="entry name" value="Glyco_trans_2-like"/>
</dbReference>
<dbReference type="AlphaFoldDB" id="A0A2K1DVR2"/>
<dbReference type="PANTHER" id="PTHR22916:SF3">
    <property type="entry name" value="UDP-GLCNAC:BETAGAL BETA-1,3-N-ACETYLGLUCOSAMINYLTRANSFERASE-LIKE PROTEIN 1"/>
    <property type="match status" value="1"/>
</dbReference>
<dbReference type="Proteomes" id="UP000236641">
    <property type="component" value="Unassembled WGS sequence"/>
</dbReference>
<dbReference type="Gene3D" id="3.90.550.10">
    <property type="entry name" value="Spore Coat Polysaccharide Biosynthesis Protein SpsA, Chain A"/>
    <property type="match status" value="1"/>
</dbReference>
<evidence type="ECO:0000313" key="2">
    <source>
        <dbReference type="EMBL" id="PNQ72107.1"/>
    </source>
</evidence>
<organism evidence="2 3">
    <name type="scientific">Hanstruepera neustonica</name>
    <dbReference type="NCBI Taxonomy" id="1445657"/>
    <lineage>
        <taxon>Bacteria</taxon>
        <taxon>Pseudomonadati</taxon>
        <taxon>Bacteroidota</taxon>
        <taxon>Flavobacteriia</taxon>
        <taxon>Flavobacteriales</taxon>
        <taxon>Flavobacteriaceae</taxon>
        <taxon>Hanstruepera</taxon>
    </lineage>
</organism>
<keyword evidence="3" id="KW-1185">Reference proteome</keyword>
<dbReference type="PANTHER" id="PTHR22916">
    <property type="entry name" value="GLYCOSYLTRANSFERASE"/>
    <property type="match status" value="1"/>
</dbReference>
<proteinExistence type="predicted"/>
<dbReference type="InterPro" id="IPR029044">
    <property type="entry name" value="Nucleotide-diphossugar_trans"/>
</dbReference>
<dbReference type="RefSeq" id="WP_103053040.1">
    <property type="nucleotide sequence ID" value="NZ_POWF01000011.1"/>
</dbReference>
<evidence type="ECO:0000259" key="1">
    <source>
        <dbReference type="Pfam" id="PF00535"/>
    </source>
</evidence>
<feature type="domain" description="Glycosyltransferase 2-like" evidence="1">
    <location>
        <begin position="10"/>
        <end position="120"/>
    </location>
</feature>
<name>A0A2K1DVR2_9FLAO</name>
<reference evidence="2 3" key="1">
    <citation type="submission" date="2018-01" db="EMBL/GenBank/DDBJ databases">
        <title>The draft genome of Hanstruepera neustonica JCM19743.</title>
        <authorList>
            <person name="He R.-H."/>
            <person name="Du Z.-J."/>
        </authorList>
    </citation>
    <scope>NUCLEOTIDE SEQUENCE [LARGE SCALE GENOMIC DNA]</scope>
    <source>
        <strain evidence="2 3">JCM19743</strain>
    </source>
</reference>
<dbReference type="Pfam" id="PF00535">
    <property type="entry name" value="Glycos_transf_2"/>
    <property type="match status" value="1"/>
</dbReference>
<dbReference type="EMBL" id="POWF01000011">
    <property type="protein sequence ID" value="PNQ72107.1"/>
    <property type="molecule type" value="Genomic_DNA"/>
</dbReference>
<sequence>MMTPKPITVSVIVPNFNHAPYLEQRLDSIFNQTFQDFEVIILDDASQDGSQALLQAYANHPKVSHVVINTVNSGSVYKQWSKGIGLAQGTFIWIAESDDYADPYFLEHTVAALNAQDALGMVFTDTCKVNAQGDELGLVSESKRIYKDLVAASNLIDAHNATKYLLNKMIIVNASSALFRKSLLTTIDMNVLELFKNTGDVFTYLHMALHGDILFVNKPLNYMRLHGSNTTKKGKQSGAIYKDKLRLLHYYIPYFKGLPSSQADVLRFYYNNFFFSLDFKLQDSVRQNLIALHDMGFIDDTAYAQTRRLMGTYSFVTHRGRPAFLRNYFKRVLKQTLAIN</sequence>
<dbReference type="OrthoDB" id="635429at2"/>
<protein>
    <recommendedName>
        <fullName evidence="1">Glycosyltransferase 2-like domain-containing protein</fullName>
    </recommendedName>
</protein>